<dbReference type="Pfam" id="PF00860">
    <property type="entry name" value="Xan_ur_permease"/>
    <property type="match status" value="1"/>
</dbReference>
<protein>
    <submittedName>
        <fullName evidence="8">AGZA family xanthine/uracil permease-like MFS transporter</fullName>
    </submittedName>
</protein>
<dbReference type="PANTHER" id="PTHR43337">
    <property type="entry name" value="XANTHINE/URACIL PERMEASE C887.17-RELATED"/>
    <property type="match status" value="1"/>
</dbReference>
<keyword evidence="4 7" id="KW-0812">Transmembrane</keyword>
<feature type="transmembrane region" description="Helical" evidence="7">
    <location>
        <begin position="253"/>
        <end position="281"/>
    </location>
</feature>
<feature type="transmembrane region" description="Helical" evidence="7">
    <location>
        <begin position="400"/>
        <end position="433"/>
    </location>
</feature>
<evidence type="ECO:0000313" key="9">
    <source>
        <dbReference type="Proteomes" id="UP000541136"/>
    </source>
</evidence>
<evidence type="ECO:0000256" key="5">
    <source>
        <dbReference type="ARBA" id="ARBA00022989"/>
    </source>
</evidence>
<dbReference type="GO" id="GO:0005886">
    <property type="term" value="C:plasma membrane"/>
    <property type="evidence" value="ECO:0007669"/>
    <property type="project" value="TreeGrafter"/>
</dbReference>
<dbReference type="InterPro" id="IPR006043">
    <property type="entry name" value="NCS2"/>
</dbReference>
<dbReference type="AlphaFoldDB" id="A0A7W9TP44"/>
<accession>A0A7W9TP44</accession>
<dbReference type="InterPro" id="IPR045018">
    <property type="entry name" value="Azg-like"/>
</dbReference>
<feature type="transmembrane region" description="Helical" evidence="7">
    <location>
        <begin position="121"/>
        <end position="142"/>
    </location>
</feature>
<comment type="subcellular location">
    <subcellularLocation>
        <location evidence="1">Membrane</location>
        <topology evidence="1">Multi-pass membrane protein</topology>
    </subcellularLocation>
</comment>
<evidence type="ECO:0000256" key="1">
    <source>
        <dbReference type="ARBA" id="ARBA00004141"/>
    </source>
</evidence>
<proteinExistence type="inferred from homology"/>
<evidence type="ECO:0000256" key="6">
    <source>
        <dbReference type="ARBA" id="ARBA00023136"/>
    </source>
</evidence>
<evidence type="ECO:0000313" key="8">
    <source>
        <dbReference type="EMBL" id="MBB6084219.1"/>
    </source>
</evidence>
<dbReference type="RefSeq" id="WP_043679251.1">
    <property type="nucleotide sequence ID" value="NZ_JACHIB010000012.1"/>
</dbReference>
<feature type="transmembrane region" description="Helical" evidence="7">
    <location>
        <begin position="439"/>
        <end position="459"/>
    </location>
</feature>
<feature type="transmembrane region" description="Helical" evidence="7">
    <location>
        <begin position="96"/>
        <end position="115"/>
    </location>
</feature>
<feature type="transmembrane region" description="Helical" evidence="7">
    <location>
        <begin position="184"/>
        <end position="208"/>
    </location>
</feature>
<evidence type="ECO:0000256" key="3">
    <source>
        <dbReference type="ARBA" id="ARBA00022448"/>
    </source>
</evidence>
<feature type="transmembrane region" description="Helical" evidence="7">
    <location>
        <begin position="371"/>
        <end position="388"/>
    </location>
</feature>
<comment type="similarity">
    <text evidence="2">Belongs to the nucleobase:cation symporter-2 (NCS2) (TC 2.A.40) family. Azg-like subfamily.</text>
</comment>
<dbReference type="PANTHER" id="PTHR43337:SF4">
    <property type="entry name" value="GUANINE_HYPOXANTHINE PERMEASE GHXQ"/>
    <property type="match status" value="1"/>
</dbReference>
<dbReference type="Proteomes" id="UP000541136">
    <property type="component" value="Unassembled WGS sequence"/>
</dbReference>
<reference evidence="8 9" key="1">
    <citation type="submission" date="2020-08" db="EMBL/GenBank/DDBJ databases">
        <title>Genomic Encyclopedia of Type Strains, Phase IV (KMG-IV): sequencing the most valuable type-strain genomes for metagenomic binning, comparative biology and taxonomic classification.</title>
        <authorList>
            <person name="Goeker M."/>
        </authorList>
    </citation>
    <scope>NUCLEOTIDE SEQUENCE [LARGE SCALE GENOMIC DNA]</scope>
    <source>
        <strain evidence="8 9">DSM 12141</strain>
    </source>
</reference>
<name>A0A7W9TP44_CASDE</name>
<keyword evidence="6 7" id="KW-0472">Membrane</keyword>
<gene>
    <name evidence="8" type="ORF">HNR28_002264</name>
</gene>
<evidence type="ECO:0000256" key="4">
    <source>
        <dbReference type="ARBA" id="ARBA00022692"/>
    </source>
</evidence>
<dbReference type="GO" id="GO:0015208">
    <property type="term" value="F:guanine transmembrane transporter activity"/>
    <property type="evidence" value="ECO:0007669"/>
    <property type="project" value="TreeGrafter"/>
</dbReference>
<feature type="transmembrane region" description="Helical" evidence="7">
    <location>
        <begin position="70"/>
        <end position="89"/>
    </location>
</feature>
<evidence type="ECO:0000256" key="2">
    <source>
        <dbReference type="ARBA" id="ARBA00005697"/>
    </source>
</evidence>
<keyword evidence="5 7" id="KW-1133">Transmembrane helix</keyword>
<feature type="transmembrane region" description="Helical" evidence="7">
    <location>
        <begin position="43"/>
        <end position="64"/>
    </location>
</feature>
<keyword evidence="3" id="KW-0813">Transport</keyword>
<organism evidence="8 9">
    <name type="scientific">Castellaniella defragrans</name>
    <name type="common">Alcaligenes defragrans</name>
    <dbReference type="NCBI Taxonomy" id="75697"/>
    <lineage>
        <taxon>Bacteria</taxon>
        <taxon>Pseudomonadati</taxon>
        <taxon>Pseudomonadota</taxon>
        <taxon>Betaproteobacteria</taxon>
        <taxon>Burkholderiales</taxon>
        <taxon>Alcaligenaceae</taxon>
        <taxon>Castellaniella</taxon>
    </lineage>
</organism>
<sequence>MSEQEHALSAGLGAPATPASATPWLERRFQLSARGTSVRQETLAGLTTFLAMVYSVFVVPAMLGKAGFDTSSVFIAVCLTSAFGSLLMGLWANLPIAVGCAISLTAFTAFDLVLGQGLSPAVALGAIFLMGVIFTGISATGVRSWILRNLPAGIAHGTGIGIGLFLLLIAANEVGLVVKNPGPGLPVSLGAIGAMPALLSVVGLAAIFGLERRRVPGGILLVILALSAFGLIWDPAVTFKGLFALPAFGGEHSLIGAMDIGGALNALVIPSVLALVMTAVFDATGTIRAVAGQAGQLDENGQIINGGRALTADSVSSIVSAGLGGAPAAAYIESAAGTAAGGKTGLTATIVGLGFLALIFLSPLAALVPSYATAPALMYVGLLMLGGVRKLHLDDTVDTMAGMVCAVFIVLTCNIVTGIMLGFCTLVIGRLFAGEWRRLNVGTLAIAVALAVFYLGGWAI</sequence>
<feature type="transmembrane region" description="Helical" evidence="7">
    <location>
        <begin position="215"/>
        <end position="233"/>
    </location>
</feature>
<evidence type="ECO:0000256" key="7">
    <source>
        <dbReference type="SAM" id="Phobius"/>
    </source>
</evidence>
<feature type="transmembrane region" description="Helical" evidence="7">
    <location>
        <begin position="346"/>
        <end position="365"/>
    </location>
</feature>
<dbReference type="EMBL" id="JACHIB010000012">
    <property type="protein sequence ID" value="MBB6084219.1"/>
    <property type="molecule type" value="Genomic_DNA"/>
</dbReference>
<comment type="caution">
    <text evidence="8">The sequence shown here is derived from an EMBL/GenBank/DDBJ whole genome shotgun (WGS) entry which is preliminary data.</text>
</comment>
<feature type="transmembrane region" description="Helical" evidence="7">
    <location>
        <begin position="154"/>
        <end position="172"/>
    </location>
</feature>